<dbReference type="Pfam" id="PF06955">
    <property type="entry name" value="XET_C"/>
    <property type="match status" value="2"/>
</dbReference>
<dbReference type="GO" id="GO:0004553">
    <property type="term" value="F:hydrolase activity, hydrolyzing O-glycosyl compounds"/>
    <property type="evidence" value="ECO:0007669"/>
    <property type="project" value="InterPro"/>
</dbReference>
<dbReference type="PANTHER" id="PTHR31062">
    <property type="entry name" value="XYLOGLUCAN ENDOTRANSGLUCOSYLASE/HYDROLASE PROTEIN 8-RELATED"/>
    <property type="match status" value="1"/>
</dbReference>
<dbReference type="PROSITE" id="PS51762">
    <property type="entry name" value="GH16_2"/>
    <property type="match status" value="2"/>
</dbReference>
<keyword evidence="4" id="KW-1015">Disulfide bond</keyword>
<keyword evidence="9" id="KW-1133">Transmembrane helix</keyword>
<dbReference type="InterPro" id="IPR010713">
    <property type="entry name" value="XET_C"/>
</dbReference>
<dbReference type="EnsemblPlants" id="AUR62020892-RA">
    <property type="protein sequence ID" value="AUR62020892-RA:cds"/>
    <property type="gene ID" value="AUR62020892"/>
</dbReference>
<keyword evidence="3" id="KW-0378">Hydrolase</keyword>
<keyword evidence="12" id="KW-1185">Reference proteome</keyword>
<evidence type="ECO:0000256" key="2">
    <source>
        <dbReference type="ARBA" id="ARBA00022679"/>
    </source>
</evidence>
<sequence>MGTRHDNNVIVLKVVTSVVVALMLCTTAYGLGNFNTDFEPTFGGPRVRVSGPGGQQLALTLDRGSGSGFRSKREYLFGRIDMQMKFVSGNSAGTVTTLYLSSDQSTGRHDEIDFEFLGNVSGQPYTIHTNVFSQGQGNREQQFHLWFDPSLNFHTYSIVWNPKLIMFLVDETPLRIFRNYENKGITFFPKIQQQRIYASLWNADDWATQGGLVKTDWSKAPFTAYYRNVNINTARNGRWMTHDLDANSRRKLRWVQKNYMIYNYCTDWKRFSQAFPPECKHGRFSDEFEPTFGGNRVRVWGRTNQLLSLSLDKYSGSGFRSKKEYLYGRVDMQVKLVGGNSAGTVTTLYLTSDQSTGIHDEIDFEFLGNVSGHPYTLHTNVFSHGKGNREQQFHLWFDPTANFHTYSFVWNPKLIMFLVDETPIRVFRNYEKHGVAFPKNQPMRICSSLWNADDWATQGGLVKTDWSKAPFKAYFRNFNIDACVGPIGPHSSCVTGPTSFAHSRGPTYRKPARGTWRNHDLDARSRNRMRWVQKHFMVYDYCKDWKRFSSQGYPPECKH</sequence>
<evidence type="ECO:0000256" key="1">
    <source>
        <dbReference type="ARBA" id="ARBA00012152"/>
    </source>
</evidence>
<dbReference type="FunFam" id="2.60.120.200:FF:000025">
    <property type="entry name" value="Xyloglucan endotransglucosylase/hydrolase"/>
    <property type="match status" value="2"/>
</dbReference>
<feature type="transmembrane region" description="Helical" evidence="9">
    <location>
        <begin position="12"/>
        <end position="32"/>
    </location>
</feature>
<evidence type="ECO:0000256" key="4">
    <source>
        <dbReference type="ARBA" id="ARBA00023157"/>
    </source>
</evidence>
<accession>A0A803LZJ1</accession>
<reference evidence="11" key="1">
    <citation type="journal article" date="2017" name="Nature">
        <title>The genome of Chenopodium quinoa.</title>
        <authorList>
            <person name="Jarvis D.E."/>
            <person name="Ho Y.S."/>
            <person name="Lightfoot D.J."/>
            <person name="Schmoeckel S.M."/>
            <person name="Li B."/>
            <person name="Borm T.J.A."/>
            <person name="Ohyanagi H."/>
            <person name="Mineta K."/>
            <person name="Michell C.T."/>
            <person name="Saber N."/>
            <person name="Kharbatia N.M."/>
            <person name="Rupper R.R."/>
            <person name="Sharp A.R."/>
            <person name="Dally N."/>
            <person name="Boughton B.A."/>
            <person name="Woo Y.H."/>
            <person name="Gao G."/>
            <person name="Schijlen E.G.W.M."/>
            <person name="Guo X."/>
            <person name="Momin A.A."/>
            <person name="Negrao S."/>
            <person name="Al-Babili S."/>
            <person name="Gehring C."/>
            <person name="Roessner U."/>
            <person name="Jung C."/>
            <person name="Murphy K."/>
            <person name="Arold S.T."/>
            <person name="Gojobori T."/>
            <person name="van der Linden C.G."/>
            <person name="van Loo E.N."/>
            <person name="Jellen E.N."/>
            <person name="Maughan P.J."/>
            <person name="Tester M."/>
        </authorList>
    </citation>
    <scope>NUCLEOTIDE SEQUENCE [LARGE SCALE GENOMIC DNA]</scope>
    <source>
        <strain evidence="11">cv. PI 614886</strain>
    </source>
</reference>
<dbReference type="Gene3D" id="2.60.120.200">
    <property type="match status" value="2"/>
</dbReference>
<protein>
    <recommendedName>
        <fullName evidence="1">xyloglucan:xyloglucosyl transferase</fullName>
        <ecNumber evidence="1">2.4.1.207</ecNumber>
    </recommendedName>
</protein>
<dbReference type="Pfam" id="PF00722">
    <property type="entry name" value="Glyco_hydro_16"/>
    <property type="match status" value="2"/>
</dbReference>
<dbReference type="CDD" id="cd02176">
    <property type="entry name" value="GH16_XET"/>
    <property type="match status" value="2"/>
</dbReference>
<evidence type="ECO:0000256" key="9">
    <source>
        <dbReference type="SAM" id="Phobius"/>
    </source>
</evidence>
<dbReference type="InterPro" id="IPR013320">
    <property type="entry name" value="ConA-like_dom_sf"/>
</dbReference>
<dbReference type="EC" id="2.4.1.207" evidence="1"/>
<dbReference type="InterPro" id="IPR000757">
    <property type="entry name" value="Beta-glucanase-like"/>
</dbReference>
<dbReference type="GO" id="GO:0016762">
    <property type="term" value="F:xyloglucan:xyloglucosyl transferase activity"/>
    <property type="evidence" value="ECO:0007669"/>
    <property type="project" value="UniProtKB-EC"/>
</dbReference>
<evidence type="ECO:0000256" key="6">
    <source>
        <dbReference type="ARBA" id="ARBA00023295"/>
    </source>
</evidence>
<feature type="domain" description="GH16" evidence="10">
    <location>
        <begin position="28"/>
        <end position="226"/>
    </location>
</feature>
<dbReference type="InterPro" id="IPR016455">
    <property type="entry name" value="XTH"/>
</dbReference>
<proteinExistence type="predicted"/>
<keyword evidence="6" id="KW-0326">Glycosidase</keyword>
<evidence type="ECO:0000313" key="11">
    <source>
        <dbReference type="EnsemblPlants" id="AUR62020892-RA:cds"/>
    </source>
</evidence>
<dbReference type="SUPFAM" id="SSF49899">
    <property type="entry name" value="Concanavalin A-like lectins/glucanases"/>
    <property type="match status" value="2"/>
</dbReference>
<dbReference type="GO" id="GO:0042546">
    <property type="term" value="P:cell wall biogenesis"/>
    <property type="evidence" value="ECO:0007669"/>
    <property type="project" value="InterPro"/>
</dbReference>
<feature type="active site" description="Nucleophile" evidence="8">
    <location>
        <position position="361"/>
    </location>
</feature>
<evidence type="ECO:0000259" key="10">
    <source>
        <dbReference type="PROSITE" id="PS51762"/>
    </source>
</evidence>
<keyword evidence="5" id="KW-0325">Glycoprotein</keyword>
<dbReference type="PRINTS" id="PR00737">
    <property type="entry name" value="GLHYDRLASE16"/>
</dbReference>
<dbReference type="InterPro" id="IPR008264">
    <property type="entry name" value="Beta_glucanase"/>
</dbReference>
<keyword evidence="9" id="KW-0812">Transmembrane</keyword>
<dbReference type="InterPro" id="IPR044791">
    <property type="entry name" value="Beta-glucanase/XTH"/>
</dbReference>
<evidence type="ECO:0000256" key="3">
    <source>
        <dbReference type="ARBA" id="ARBA00022801"/>
    </source>
</evidence>
<dbReference type="AlphaFoldDB" id="A0A803LZJ1"/>
<feature type="active site" description="Proton donor" evidence="8">
    <location>
        <position position="365"/>
    </location>
</feature>
<name>A0A803LZJ1_CHEQI</name>
<keyword evidence="2" id="KW-0808">Transferase</keyword>
<dbReference type="Gramene" id="AUR62020892-RA">
    <property type="protein sequence ID" value="AUR62020892-RA:cds"/>
    <property type="gene ID" value="AUR62020892"/>
</dbReference>
<dbReference type="PROSITE" id="PS01034">
    <property type="entry name" value="GH16_1"/>
    <property type="match status" value="2"/>
</dbReference>
<feature type="domain" description="GH16" evidence="10">
    <location>
        <begin position="269"/>
        <end position="475"/>
    </location>
</feature>
<comment type="catalytic activity">
    <reaction evidence="7">
        <text>breaks a beta-(1-&gt;4) bond in the backbone of a xyloglucan and transfers the xyloglucanyl segment on to O-4 of the non-reducing terminal glucose residue of an acceptor, which can be a xyloglucan or an oligosaccharide of xyloglucan.</text>
        <dbReference type="EC" id="2.4.1.207"/>
    </reaction>
</comment>
<evidence type="ECO:0000256" key="8">
    <source>
        <dbReference type="PIRSR" id="PIRSR608264-1"/>
    </source>
</evidence>
<keyword evidence="9" id="KW-0472">Membrane</keyword>
<dbReference type="GO" id="GO:0048046">
    <property type="term" value="C:apoplast"/>
    <property type="evidence" value="ECO:0007669"/>
    <property type="project" value="InterPro"/>
</dbReference>
<evidence type="ECO:0000313" key="12">
    <source>
        <dbReference type="Proteomes" id="UP000596660"/>
    </source>
</evidence>
<dbReference type="GO" id="GO:0010411">
    <property type="term" value="P:xyloglucan metabolic process"/>
    <property type="evidence" value="ECO:0007669"/>
    <property type="project" value="InterPro"/>
</dbReference>
<dbReference type="OMA" id="NYRANAC"/>
<reference evidence="11" key="2">
    <citation type="submission" date="2021-03" db="UniProtKB">
        <authorList>
            <consortium name="EnsemblPlants"/>
        </authorList>
    </citation>
    <scope>IDENTIFICATION</scope>
</reference>
<evidence type="ECO:0000256" key="7">
    <source>
        <dbReference type="ARBA" id="ARBA00034022"/>
    </source>
</evidence>
<dbReference type="Proteomes" id="UP000596660">
    <property type="component" value="Unplaced"/>
</dbReference>
<organism evidence="11 12">
    <name type="scientific">Chenopodium quinoa</name>
    <name type="common">Quinoa</name>
    <dbReference type="NCBI Taxonomy" id="63459"/>
    <lineage>
        <taxon>Eukaryota</taxon>
        <taxon>Viridiplantae</taxon>
        <taxon>Streptophyta</taxon>
        <taxon>Embryophyta</taxon>
        <taxon>Tracheophyta</taxon>
        <taxon>Spermatophyta</taxon>
        <taxon>Magnoliopsida</taxon>
        <taxon>eudicotyledons</taxon>
        <taxon>Gunneridae</taxon>
        <taxon>Pentapetalae</taxon>
        <taxon>Caryophyllales</taxon>
        <taxon>Chenopodiaceae</taxon>
        <taxon>Chenopodioideae</taxon>
        <taxon>Atripliceae</taxon>
        <taxon>Chenopodium</taxon>
    </lineage>
</organism>
<evidence type="ECO:0000256" key="5">
    <source>
        <dbReference type="ARBA" id="ARBA00023180"/>
    </source>
</evidence>
<dbReference type="InterPro" id="IPR008263">
    <property type="entry name" value="GH16_AS"/>
</dbReference>